<evidence type="ECO:0000313" key="6">
    <source>
        <dbReference type="EMBL" id="GAA3757938.1"/>
    </source>
</evidence>
<keyword evidence="2" id="KW-0560">Oxidoreductase</keyword>
<dbReference type="Gene3D" id="3.40.50.720">
    <property type="entry name" value="NAD(P)-binding Rossmann-like Domain"/>
    <property type="match status" value="1"/>
</dbReference>
<evidence type="ECO:0000259" key="4">
    <source>
        <dbReference type="Pfam" id="PF03446"/>
    </source>
</evidence>
<evidence type="ECO:0000313" key="7">
    <source>
        <dbReference type="Proteomes" id="UP001500908"/>
    </source>
</evidence>
<protein>
    <submittedName>
        <fullName evidence="6">2-hydroxy-3-oxopropionate reductase</fullName>
    </submittedName>
</protein>
<dbReference type="Gene3D" id="1.10.1040.10">
    <property type="entry name" value="N-(1-d-carboxylethyl)-l-norvaline Dehydrogenase, domain 2"/>
    <property type="match status" value="1"/>
</dbReference>
<keyword evidence="7" id="KW-1185">Reference proteome</keyword>
<gene>
    <name evidence="6" type="ORF">GCM10022402_40180</name>
</gene>
<dbReference type="PANTHER" id="PTHR43060">
    <property type="entry name" value="3-HYDROXYISOBUTYRATE DEHYDROGENASE-LIKE 1, MITOCHONDRIAL-RELATED"/>
    <property type="match status" value="1"/>
</dbReference>
<feature type="domain" description="6-phosphogluconate dehydrogenase NADP-binding" evidence="4">
    <location>
        <begin position="4"/>
        <end position="163"/>
    </location>
</feature>
<dbReference type="Proteomes" id="UP001500908">
    <property type="component" value="Unassembled WGS sequence"/>
</dbReference>
<dbReference type="Pfam" id="PF14833">
    <property type="entry name" value="NAD_binding_11"/>
    <property type="match status" value="1"/>
</dbReference>
<dbReference type="InterPro" id="IPR015815">
    <property type="entry name" value="HIBADH-related"/>
</dbReference>
<keyword evidence="3" id="KW-0520">NAD</keyword>
<dbReference type="PIRSF" id="PIRSF000103">
    <property type="entry name" value="HIBADH"/>
    <property type="match status" value="1"/>
</dbReference>
<comment type="caution">
    <text evidence="6">The sequence shown here is derived from an EMBL/GenBank/DDBJ whole genome shotgun (WGS) entry which is preliminary data.</text>
</comment>
<dbReference type="PANTHER" id="PTHR43060:SF15">
    <property type="entry name" value="3-HYDROXYISOBUTYRATE DEHYDROGENASE-LIKE 1, MITOCHONDRIAL-RELATED"/>
    <property type="match status" value="1"/>
</dbReference>
<evidence type="ECO:0000256" key="2">
    <source>
        <dbReference type="ARBA" id="ARBA00023002"/>
    </source>
</evidence>
<dbReference type="InterPro" id="IPR036291">
    <property type="entry name" value="NAD(P)-bd_dom_sf"/>
</dbReference>
<dbReference type="SUPFAM" id="SSF48179">
    <property type="entry name" value="6-phosphogluconate dehydrogenase C-terminal domain-like"/>
    <property type="match status" value="1"/>
</dbReference>
<dbReference type="InterPro" id="IPR006115">
    <property type="entry name" value="6PGDH_NADP-bd"/>
</dbReference>
<dbReference type="PROSITE" id="PS00895">
    <property type="entry name" value="3_HYDROXYISOBUT_DH"/>
    <property type="match status" value="1"/>
</dbReference>
<organism evidence="6 7">
    <name type="scientific">Salinactinospora qingdaonensis</name>
    <dbReference type="NCBI Taxonomy" id="702744"/>
    <lineage>
        <taxon>Bacteria</taxon>
        <taxon>Bacillati</taxon>
        <taxon>Actinomycetota</taxon>
        <taxon>Actinomycetes</taxon>
        <taxon>Streptosporangiales</taxon>
        <taxon>Nocardiopsidaceae</taxon>
        <taxon>Salinactinospora</taxon>
    </lineage>
</organism>
<dbReference type="InterPro" id="IPR013328">
    <property type="entry name" value="6PGD_dom2"/>
</dbReference>
<dbReference type="EMBL" id="BAABDD010000025">
    <property type="protein sequence ID" value="GAA3757938.1"/>
    <property type="molecule type" value="Genomic_DNA"/>
</dbReference>
<evidence type="ECO:0000259" key="5">
    <source>
        <dbReference type="Pfam" id="PF14833"/>
    </source>
</evidence>
<dbReference type="InterPro" id="IPR029154">
    <property type="entry name" value="HIBADH-like_NADP-bd"/>
</dbReference>
<name>A0ABP7GD60_9ACTN</name>
<comment type="similarity">
    <text evidence="1">Belongs to the HIBADH-related family.</text>
</comment>
<dbReference type="InterPro" id="IPR008927">
    <property type="entry name" value="6-PGluconate_DH-like_C_sf"/>
</dbReference>
<sequence length="296" mass="29656">MPSKVAFIGLGTMGLPMAVNLSSAGFDVTGYNRSPHKAQALAQRGGQAASSIAAAVDGADAVITMLPDSPDVETVLLGEGGVFATAPEGALVIDMSTIIPETARALAQEGEKRGFCVLDAPVSGGESGAIAGKLAVMVGGPKTDVEAAAPLFEAVGATFVRVGPAGAGQTVKAANQLIVAGNLQLVAEALVFLEGHGVDAEAAMSVLGGGMAGSAVLEQKGAGMRQRRFEPGFRAELHDKDMRIATSAAREAGVAIPVAALAAQFMAALCAQGDGALDHSALLKIVEQLSGRQSPS</sequence>
<dbReference type="InterPro" id="IPR002204">
    <property type="entry name" value="3-OH-isobutyrate_DH-rel_CS"/>
</dbReference>
<dbReference type="Pfam" id="PF03446">
    <property type="entry name" value="NAD_binding_2"/>
    <property type="match status" value="1"/>
</dbReference>
<reference evidence="7" key="1">
    <citation type="journal article" date="2019" name="Int. J. Syst. Evol. Microbiol.">
        <title>The Global Catalogue of Microorganisms (GCM) 10K type strain sequencing project: providing services to taxonomists for standard genome sequencing and annotation.</title>
        <authorList>
            <consortium name="The Broad Institute Genomics Platform"/>
            <consortium name="The Broad Institute Genome Sequencing Center for Infectious Disease"/>
            <person name="Wu L."/>
            <person name="Ma J."/>
        </authorList>
    </citation>
    <scope>NUCLEOTIDE SEQUENCE [LARGE SCALE GENOMIC DNA]</scope>
    <source>
        <strain evidence="7">JCM 17137</strain>
    </source>
</reference>
<dbReference type="SUPFAM" id="SSF51735">
    <property type="entry name" value="NAD(P)-binding Rossmann-fold domains"/>
    <property type="match status" value="1"/>
</dbReference>
<evidence type="ECO:0000256" key="1">
    <source>
        <dbReference type="ARBA" id="ARBA00009080"/>
    </source>
</evidence>
<feature type="domain" description="3-hydroxyisobutyrate dehydrogenase-like NAD-binding" evidence="5">
    <location>
        <begin position="166"/>
        <end position="285"/>
    </location>
</feature>
<accession>A0ABP7GD60</accession>
<evidence type="ECO:0000256" key="3">
    <source>
        <dbReference type="ARBA" id="ARBA00023027"/>
    </source>
</evidence>
<proteinExistence type="inferred from homology"/>